<proteinExistence type="inferred from homology"/>
<dbReference type="Pfam" id="PF01641">
    <property type="entry name" value="SelR"/>
    <property type="match status" value="1"/>
</dbReference>
<dbReference type="GO" id="GO:0033743">
    <property type="term" value="F:peptide-methionine (R)-S-oxide reductase activity"/>
    <property type="evidence" value="ECO:0007669"/>
    <property type="project" value="UniProtKB-EC"/>
</dbReference>
<dbReference type="STRING" id="46835.A0A504YTS9"/>
<dbReference type="NCBIfam" id="TIGR00357">
    <property type="entry name" value="peptide-methionine (R)-S-oxide reductase MsrB"/>
    <property type="match status" value="1"/>
</dbReference>
<dbReference type="OrthoDB" id="44061at2759"/>
<gene>
    <name evidence="9" type="ORF">FGIG_06758</name>
</gene>
<organism evidence="9 10">
    <name type="scientific">Fasciola gigantica</name>
    <name type="common">Giant liver fluke</name>
    <dbReference type="NCBI Taxonomy" id="46835"/>
    <lineage>
        <taxon>Eukaryota</taxon>
        <taxon>Metazoa</taxon>
        <taxon>Spiralia</taxon>
        <taxon>Lophotrochozoa</taxon>
        <taxon>Platyhelminthes</taxon>
        <taxon>Trematoda</taxon>
        <taxon>Digenea</taxon>
        <taxon>Plagiorchiida</taxon>
        <taxon>Echinostomata</taxon>
        <taxon>Echinostomatoidea</taxon>
        <taxon>Fasciolidae</taxon>
        <taxon>Fasciola</taxon>
    </lineage>
</organism>
<dbReference type="Proteomes" id="UP000316759">
    <property type="component" value="Unassembled WGS sequence"/>
</dbReference>
<comment type="cofactor">
    <cofactor evidence="6">
        <name>Zn(2+)</name>
        <dbReference type="ChEBI" id="CHEBI:29105"/>
    </cofactor>
    <text evidence="6">Binds 1 zinc ion per subunit.</text>
</comment>
<evidence type="ECO:0000256" key="2">
    <source>
        <dbReference type="ARBA" id="ARBA00022723"/>
    </source>
</evidence>
<dbReference type="InterPro" id="IPR028427">
    <property type="entry name" value="Met_Sox_Rdtase_MsrB"/>
</dbReference>
<evidence type="ECO:0000313" key="9">
    <source>
        <dbReference type="EMBL" id="TPP61188.1"/>
    </source>
</evidence>
<feature type="region of interest" description="Disordered" evidence="7">
    <location>
        <begin position="46"/>
        <end position="65"/>
    </location>
</feature>
<dbReference type="PANTHER" id="PTHR10173:SF52">
    <property type="entry name" value="METHIONINE-R-SULFOXIDE REDUCTASE B1"/>
    <property type="match status" value="1"/>
</dbReference>
<evidence type="ECO:0000256" key="3">
    <source>
        <dbReference type="ARBA" id="ARBA00022833"/>
    </source>
</evidence>
<keyword evidence="3 6" id="KW-0862">Zinc</keyword>
<dbReference type="EMBL" id="SUNJ01008501">
    <property type="protein sequence ID" value="TPP61188.1"/>
    <property type="molecule type" value="Genomic_DNA"/>
</dbReference>
<evidence type="ECO:0000256" key="7">
    <source>
        <dbReference type="SAM" id="MobiDB-lite"/>
    </source>
</evidence>
<comment type="caution">
    <text evidence="9">The sequence shown here is derived from an EMBL/GenBank/DDBJ whole genome shotgun (WGS) entry which is preliminary data.</text>
</comment>
<evidence type="ECO:0000256" key="1">
    <source>
        <dbReference type="ARBA" id="ARBA00007174"/>
    </source>
</evidence>
<name>A0A504YTS9_FASGI</name>
<accession>A0A504YTS9</accession>
<evidence type="ECO:0000256" key="4">
    <source>
        <dbReference type="ARBA" id="ARBA00023002"/>
    </source>
</evidence>
<sequence>MLYSFCNVSVTGNTSCKLSSQPHFIGTMNLLHIIKQSEKLSPTMQSLLNSNIPSSPKNSANESPCSKETLKHKLTDLQYKVTQEKHTEIPFSGIYVNNFSPGVYHCVVCETDLFNSTSKFVCSAGWPAFSEAMDKQVAYNLDPSAGELRVEVVCKECGAHLGHVFDDGPKPSGLRYCINSAALVYQPSQTGAQE</sequence>
<feature type="domain" description="MsrB" evidence="8">
    <location>
        <begin position="67"/>
        <end position="188"/>
    </location>
</feature>
<comment type="catalytic activity">
    <reaction evidence="5 6">
        <text>L-methionyl-[protein] + [thioredoxin]-disulfide + H2O = L-methionyl-(R)-S-oxide-[protein] + [thioredoxin]-dithiol</text>
        <dbReference type="Rhea" id="RHEA:24164"/>
        <dbReference type="Rhea" id="RHEA-COMP:10698"/>
        <dbReference type="Rhea" id="RHEA-COMP:10700"/>
        <dbReference type="Rhea" id="RHEA-COMP:12313"/>
        <dbReference type="Rhea" id="RHEA-COMP:12314"/>
        <dbReference type="ChEBI" id="CHEBI:15377"/>
        <dbReference type="ChEBI" id="CHEBI:16044"/>
        <dbReference type="ChEBI" id="CHEBI:29950"/>
        <dbReference type="ChEBI" id="CHEBI:45764"/>
        <dbReference type="ChEBI" id="CHEBI:50058"/>
        <dbReference type="EC" id="1.8.4.12"/>
    </reaction>
</comment>
<dbReference type="GO" id="GO:0030091">
    <property type="term" value="P:protein repair"/>
    <property type="evidence" value="ECO:0007669"/>
    <property type="project" value="InterPro"/>
</dbReference>
<dbReference type="FunFam" id="2.170.150.20:FF:000001">
    <property type="entry name" value="Peptide methionine sulfoxide reductase MsrB"/>
    <property type="match status" value="1"/>
</dbReference>
<dbReference type="GO" id="GO:0005737">
    <property type="term" value="C:cytoplasm"/>
    <property type="evidence" value="ECO:0007669"/>
    <property type="project" value="TreeGrafter"/>
</dbReference>
<reference evidence="9 10" key="1">
    <citation type="submission" date="2019-04" db="EMBL/GenBank/DDBJ databases">
        <title>Annotation for the trematode Fasciola gigantica.</title>
        <authorList>
            <person name="Choi Y.-J."/>
        </authorList>
    </citation>
    <scope>NUCLEOTIDE SEQUENCE [LARGE SCALE GENOMIC DNA]</scope>
    <source>
        <strain evidence="9">Uganda_cow_1</strain>
    </source>
</reference>
<dbReference type="InterPro" id="IPR002579">
    <property type="entry name" value="Met_Sox_Rdtase_MsrB_dom"/>
</dbReference>
<evidence type="ECO:0000313" key="10">
    <source>
        <dbReference type="Proteomes" id="UP000316759"/>
    </source>
</evidence>
<protein>
    <recommendedName>
        <fullName evidence="6">Peptide-methionine (R)-S-oxide reductase</fullName>
        <ecNumber evidence="6">1.8.4.12</ecNumber>
    </recommendedName>
</protein>
<dbReference type="PROSITE" id="PS51790">
    <property type="entry name" value="MSRB"/>
    <property type="match status" value="1"/>
</dbReference>
<keyword evidence="2 6" id="KW-0479">Metal-binding</keyword>
<dbReference type="PANTHER" id="PTHR10173">
    <property type="entry name" value="METHIONINE SULFOXIDE REDUCTASE"/>
    <property type="match status" value="1"/>
</dbReference>
<comment type="similarity">
    <text evidence="1 6">Belongs to the MsrB Met sulfoxide reductase family.</text>
</comment>
<dbReference type="Gene3D" id="2.170.150.20">
    <property type="entry name" value="Peptide methionine sulfoxide reductase"/>
    <property type="match status" value="1"/>
</dbReference>
<evidence type="ECO:0000259" key="8">
    <source>
        <dbReference type="PROSITE" id="PS51790"/>
    </source>
</evidence>
<keyword evidence="10" id="KW-1185">Reference proteome</keyword>
<dbReference type="GO" id="GO:0046872">
    <property type="term" value="F:metal ion binding"/>
    <property type="evidence" value="ECO:0007669"/>
    <property type="project" value="UniProtKB-KW"/>
</dbReference>
<dbReference type="GO" id="GO:0006979">
    <property type="term" value="P:response to oxidative stress"/>
    <property type="evidence" value="ECO:0007669"/>
    <property type="project" value="InterPro"/>
</dbReference>
<dbReference type="SUPFAM" id="SSF51316">
    <property type="entry name" value="Mss4-like"/>
    <property type="match status" value="1"/>
</dbReference>
<evidence type="ECO:0000256" key="5">
    <source>
        <dbReference type="ARBA" id="ARBA00048488"/>
    </source>
</evidence>
<dbReference type="AlphaFoldDB" id="A0A504YTS9"/>
<comment type="function">
    <text evidence="6">Methionine-sulfoxide reductase that specifically reduces methionine (R)-sulfoxide back to methionine. While in many cases methionine oxidation is the result of random oxidation following oxidative stress, methionine oxidation is also a post-translational modification that takes place on specific residues.</text>
</comment>
<dbReference type="EC" id="1.8.4.12" evidence="6"/>
<evidence type="ECO:0000256" key="6">
    <source>
        <dbReference type="RuleBase" id="RU365044"/>
    </source>
</evidence>
<keyword evidence="4 6" id="KW-0560">Oxidoreductase</keyword>
<dbReference type="InterPro" id="IPR011057">
    <property type="entry name" value="Mss4-like_sf"/>
</dbReference>